<reference evidence="7" key="1">
    <citation type="submission" date="2020-03" db="EMBL/GenBank/DDBJ databases">
        <authorList>
            <person name="Weist P."/>
        </authorList>
    </citation>
    <scope>NUCLEOTIDE SEQUENCE</scope>
</reference>
<dbReference type="InterPro" id="IPR036259">
    <property type="entry name" value="MFS_trans_sf"/>
</dbReference>
<evidence type="ECO:0000256" key="3">
    <source>
        <dbReference type="ARBA" id="ARBA00022989"/>
    </source>
</evidence>
<feature type="transmembrane region" description="Helical" evidence="5">
    <location>
        <begin position="308"/>
        <end position="331"/>
    </location>
</feature>
<feature type="transmembrane region" description="Helical" evidence="5">
    <location>
        <begin position="391"/>
        <end position="415"/>
    </location>
</feature>
<comment type="caution">
    <text evidence="7">The sequence shown here is derived from an EMBL/GenBank/DDBJ whole genome shotgun (WGS) entry which is preliminary data.</text>
</comment>
<dbReference type="Pfam" id="PF00083">
    <property type="entry name" value="Sugar_tr"/>
    <property type="match status" value="1"/>
</dbReference>
<evidence type="ECO:0000313" key="8">
    <source>
        <dbReference type="Proteomes" id="UP001153269"/>
    </source>
</evidence>
<feature type="transmembrane region" description="Helical" evidence="5">
    <location>
        <begin position="142"/>
        <end position="159"/>
    </location>
</feature>
<feature type="transmembrane region" description="Helical" evidence="5">
    <location>
        <begin position="337"/>
        <end position="359"/>
    </location>
</feature>
<evidence type="ECO:0000256" key="4">
    <source>
        <dbReference type="ARBA" id="ARBA00023136"/>
    </source>
</evidence>
<organism evidence="7 8">
    <name type="scientific">Pleuronectes platessa</name>
    <name type="common">European plaice</name>
    <dbReference type="NCBI Taxonomy" id="8262"/>
    <lineage>
        <taxon>Eukaryota</taxon>
        <taxon>Metazoa</taxon>
        <taxon>Chordata</taxon>
        <taxon>Craniata</taxon>
        <taxon>Vertebrata</taxon>
        <taxon>Euteleostomi</taxon>
        <taxon>Actinopterygii</taxon>
        <taxon>Neopterygii</taxon>
        <taxon>Teleostei</taxon>
        <taxon>Neoteleostei</taxon>
        <taxon>Acanthomorphata</taxon>
        <taxon>Carangaria</taxon>
        <taxon>Pleuronectiformes</taxon>
        <taxon>Pleuronectoidei</taxon>
        <taxon>Pleuronectidae</taxon>
        <taxon>Pleuronectes</taxon>
    </lineage>
</organism>
<dbReference type="PANTHER" id="PTHR24064">
    <property type="entry name" value="SOLUTE CARRIER FAMILY 22 MEMBER"/>
    <property type="match status" value="1"/>
</dbReference>
<evidence type="ECO:0000259" key="6">
    <source>
        <dbReference type="PROSITE" id="PS50850"/>
    </source>
</evidence>
<dbReference type="PROSITE" id="PS50850">
    <property type="entry name" value="MFS"/>
    <property type="match status" value="1"/>
</dbReference>
<dbReference type="Gene3D" id="1.20.1250.20">
    <property type="entry name" value="MFS general substrate transporter like domains"/>
    <property type="match status" value="1"/>
</dbReference>
<dbReference type="SUPFAM" id="SSF103473">
    <property type="entry name" value="MFS general substrate transporter"/>
    <property type="match status" value="1"/>
</dbReference>
<dbReference type="InterPro" id="IPR020846">
    <property type="entry name" value="MFS_dom"/>
</dbReference>
<feature type="transmembrane region" description="Helical" evidence="5">
    <location>
        <begin position="366"/>
        <end position="385"/>
    </location>
</feature>
<comment type="subcellular location">
    <subcellularLocation>
        <location evidence="1">Membrane</location>
        <topology evidence="1">Multi-pass membrane protein</topology>
    </subcellularLocation>
</comment>
<gene>
    <name evidence="7" type="ORF">PLEPLA_LOCUS22121</name>
</gene>
<dbReference type="InterPro" id="IPR005828">
    <property type="entry name" value="MFS_sugar_transport-like"/>
</dbReference>
<dbReference type="EMBL" id="CADEAL010001624">
    <property type="protein sequence ID" value="CAB1434033.1"/>
    <property type="molecule type" value="Genomic_DNA"/>
</dbReference>
<evidence type="ECO:0000256" key="2">
    <source>
        <dbReference type="ARBA" id="ARBA00022692"/>
    </source>
</evidence>
<feature type="transmembrane region" description="Helical" evidence="5">
    <location>
        <begin position="228"/>
        <end position="246"/>
    </location>
</feature>
<protein>
    <recommendedName>
        <fullName evidence="6">Major facilitator superfamily (MFS) profile domain-containing protein</fullName>
    </recommendedName>
</protein>
<accession>A0A9N7YRG3</accession>
<keyword evidence="2 5" id="KW-0812">Transmembrane</keyword>
<dbReference type="GO" id="GO:0016020">
    <property type="term" value="C:membrane"/>
    <property type="evidence" value="ECO:0007669"/>
    <property type="project" value="UniProtKB-SubCell"/>
</dbReference>
<feature type="transmembrane region" description="Helical" evidence="5">
    <location>
        <begin position="110"/>
        <end position="130"/>
    </location>
</feature>
<evidence type="ECO:0000313" key="7">
    <source>
        <dbReference type="EMBL" id="CAB1434033.1"/>
    </source>
</evidence>
<sequence>MVDFGEILVTIGDFGFFQKLNPDRHCNTDWILRADANLTTDERLNLTLPREKDGTFSRCQMFVPVDWDISVIREYGLNETTGCLKGWVYYRTLYEATIVTDFDLVCDKSVMVEVVQTVFMGGSLIGAIIFGPAAESYGRRRATQLTVVLLLIFVLVSGLSPNVYVYIVSQLIVGTAIGGYRINSIVIATEWTGVTKRSLASCLSQMFGALGQCAMALLVYVIRDWRKAQFVLAGAQAFVFLYIWWIPESARWLLAHGRTEEANKLICKVSAINKKNIPENLLHTVTGEQEVRSGGIKTIFTSKVLSKYFFILSFAWFSLNLGYFCLTLNVGKFGLSIFLVQFLFGITEIPAHLLCIWVLELVGRKISLISTLLTGGLVCLFILVVPQENAVVVTSLVTTGKFFLNWGGSVCMVYIQELFPTSVRQTAVGLGSTAFRVAGLISPLLNMLTIYHHSIPIAVFSSFVVVSGALALLLPETSKKDLPSSIDEAKDTR</sequence>
<keyword evidence="4 5" id="KW-0472">Membrane</keyword>
<feature type="transmembrane region" description="Helical" evidence="5">
    <location>
        <begin position="199"/>
        <end position="222"/>
    </location>
</feature>
<feature type="transmembrane region" description="Helical" evidence="5">
    <location>
        <begin position="165"/>
        <end position="187"/>
    </location>
</feature>
<dbReference type="AlphaFoldDB" id="A0A9N7YRG3"/>
<evidence type="ECO:0000256" key="5">
    <source>
        <dbReference type="SAM" id="Phobius"/>
    </source>
</evidence>
<dbReference type="Proteomes" id="UP001153269">
    <property type="component" value="Unassembled WGS sequence"/>
</dbReference>
<proteinExistence type="predicted"/>
<dbReference type="GO" id="GO:0022857">
    <property type="term" value="F:transmembrane transporter activity"/>
    <property type="evidence" value="ECO:0007669"/>
    <property type="project" value="InterPro"/>
</dbReference>
<keyword evidence="8" id="KW-1185">Reference proteome</keyword>
<feature type="domain" description="Major facilitator superfamily (MFS) profile" evidence="6">
    <location>
        <begin position="54"/>
        <end position="479"/>
    </location>
</feature>
<feature type="transmembrane region" description="Helical" evidence="5">
    <location>
        <begin position="427"/>
        <end position="448"/>
    </location>
</feature>
<evidence type="ECO:0000256" key="1">
    <source>
        <dbReference type="ARBA" id="ARBA00004141"/>
    </source>
</evidence>
<keyword evidence="3 5" id="KW-1133">Transmembrane helix</keyword>
<feature type="transmembrane region" description="Helical" evidence="5">
    <location>
        <begin position="454"/>
        <end position="474"/>
    </location>
</feature>
<name>A0A9N7YRG3_PLEPL</name>